<keyword evidence="2" id="KW-1185">Reference proteome</keyword>
<name>A0AAE1XKX1_9LAMI</name>
<dbReference type="EMBL" id="JACGWO010000012">
    <property type="protein sequence ID" value="KAK4413604.1"/>
    <property type="molecule type" value="Genomic_DNA"/>
</dbReference>
<evidence type="ECO:0000313" key="1">
    <source>
        <dbReference type="EMBL" id="KAK4413604.1"/>
    </source>
</evidence>
<gene>
    <name evidence="1" type="ORF">Salat_2773100</name>
</gene>
<evidence type="ECO:0000313" key="2">
    <source>
        <dbReference type="Proteomes" id="UP001293254"/>
    </source>
</evidence>
<sequence length="111" mass="12704">MLIQSEDEAMFGEQGVVEVGEVRVHFVRAREAWNGAQLLDAQARILHCPSDCASALQAWSKQVFRKRKEYIAALEKDLDHLDEAVKTPSTRNRLAMAQLELTELLRQEELR</sequence>
<reference evidence="1" key="1">
    <citation type="submission" date="2020-06" db="EMBL/GenBank/DDBJ databases">
        <authorList>
            <person name="Li T."/>
            <person name="Hu X."/>
            <person name="Zhang T."/>
            <person name="Song X."/>
            <person name="Zhang H."/>
            <person name="Dai N."/>
            <person name="Sheng W."/>
            <person name="Hou X."/>
            <person name="Wei L."/>
        </authorList>
    </citation>
    <scope>NUCLEOTIDE SEQUENCE</scope>
    <source>
        <strain evidence="1">3651</strain>
        <tissue evidence="1">Leaf</tissue>
    </source>
</reference>
<dbReference type="Proteomes" id="UP001293254">
    <property type="component" value="Unassembled WGS sequence"/>
</dbReference>
<organism evidence="1 2">
    <name type="scientific">Sesamum alatum</name>
    <dbReference type="NCBI Taxonomy" id="300844"/>
    <lineage>
        <taxon>Eukaryota</taxon>
        <taxon>Viridiplantae</taxon>
        <taxon>Streptophyta</taxon>
        <taxon>Embryophyta</taxon>
        <taxon>Tracheophyta</taxon>
        <taxon>Spermatophyta</taxon>
        <taxon>Magnoliopsida</taxon>
        <taxon>eudicotyledons</taxon>
        <taxon>Gunneridae</taxon>
        <taxon>Pentapetalae</taxon>
        <taxon>asterids</taxon>
        <taxon>lamiids</taxon>
        <taxon>Lamiales</taxon>
        <taxon>Pedaliaceae</taxon>
        <taxon>Sesamum</taxon>
    </lineage>
</organism>
<reference evidence="1" key="2">
    <citation type="journal article" date="2024" name="Plant">
        <title>Genomic evolution and insights into agronomic trait innovations of Sesamum species.</title>
        <authorList>
            <person name="Miao H."/>
            <person name="Wang L."/>
            <person name="Qu L."/>
            <person name="Liu H."/>
            <person name="Sun Y."/>
            <person name="Le M."/>
            <person name="Wang Q."/>
            <person name="Wei S."/>
            <person name="Zheng Y."/>
            <person name="Lin W."/>
            <person name="Duan Y."/>
            <person name="Cao H."/>
            <person name="Xiong S."/>
            <person name="Wang X."/>
            <person name="Wei L."/>
            <person name="Li C."/>
            <person name="Ma Q."/>
            <person name="Ju M."/>
            <person name="Zhao R."/>
            <person name="Li G."/>
            <person name="Mu C."/>
            <person name="Tian Q."/>
            <person name="Mei H."/>
            <person name="Zhang T."/>
            <person name="Gao T."/>
            <person name="Zhang H."/>
        </authorList>
    </citation>
    <scope>NUCLEOTIDE SEQUENCE</scope>
    <source>
        <strain evidence="1">3651</strain>
    </source>
</reference>
<dbReference type="AlphaFoldDB" id="A0AAE1XKX1"/>
<proteinExistence type="predicted"/>
<protein>
    <submittedName>
        <fullName evidence="1">Uncharacterized protein</fullName>
    </submittedName>
</protein>
<accession>A0AAE1XKX1</accession>
<comment type="caution">
    <text evidence="1">The sequence shown here is derived from an EMBL/GenBank/DDBJ whole genome shotgun (WGS) entry which is preliminary data.</text>
</comment>